<dbReference type="Proteomes" id="UP000672657">
    <property type="component" value="Unassembled WGS sequence"/>
</dbReference>
<name>A0ABM8TBS0_9BURK</name>
<sequence>MAEIKDGGPAFPGSYEFDQIPPYDPERPNAIHVAKPVKVFQSGMTLRDYFAANADIEPEIGVKYAETLLGRAMPDYAADPLANAIFWADARACLRYIEADAMLRAKGEPCAS</sequence>
<dbReference type="RefSeq" id="WP_211951793.1">
    <property type="nucleotide sequence ID" value="NZ_CAJPVI010000002.1"/>
</dbReference>
<gene>
    <name evidence="1" type="ORF">LMG26411_00576</name>
</gene>
<keyword evidence="2" id="KW-1185">Reference proteome</keyword>
<proteinExistence type="predicted"/>
<accession>A0ABM8TBS0</accession>
<dbReference type="EMBL" id="CAJPVI010000002">
    <property type="protein sequence ID" value="CAG2132211.1"/>
    <property type="molecule type" value="Genomic_DNA"/>
</dbReference>
<evidence type="ECO:0000313" key="1">
    <source>
        <dbReference type="EMBL" id="CAG2132211.1"/>
    </source>
</evidence>
<comment type="caution">
    <text evidence="1">The sequence shown here is derived from an EMBL/GenBank/DDBJ whole genome shotgun (WGS) entry which is preliminary data.</text>
</comment>
<protein>
    <submittedName>
        <fullName evidence="1">Uncharacterized protein</fullName>
    </submittedName>
</protein>
<evidence type="ECO:0000313" key="2">
    <source>
        <dbReference type="Proteomes" id="UP000672657"/>
    </source>
</evidence>
<reference evidence="1 2" key="1">
    <citation type="submission" date="2021-03" db="EMBL/GenBank/DDBJ databases">
        <authorList>
            <person name="Peeters C."/>
        </authorList>
    </citation>
    <scope>NUCLEOTIDE SEQUENCE [LARGE SCALE GENOMIC DNA]</scope>
    <source>
        <strain evidence="1 2">LMG 26411</strain>
    </source>
</reference>
<organism evidence="1 2">
    <name type="scientific">Cupriavidus numazuensis</name>
    <dbReference type="NCBI Taxonomy" id="221992"/>
    <lineage>
        <taxon>Bacteria</taxon>
        <taxon>Pseudomonadati</taxon>
        <taxon>Pseudomonadota</taxon>
        <taxon>Betaproteobacteria</taxon>
        <taxon>Burkholderiales</taxon>
        <taxon>Burkholderiaceae</taxon>
        <taxon>Cupriavidus</taxon>
    </lineage>
</organism>